<protein>
    <recommendedName>
        <fullName evidence="4">Methyltransferase domain-containing protein</fullName>
    </recommendedName>
</protein>
<evidence type="ECO:0000259" key="4">
    <source>
        <dbReference type="Pfam" id="PF13649"/>
    </source>
</evidence>
<gene>
    <name evidence="5" type="ORF">GCM10008957_02190</name>
</gene>
<dbReference type="PANTHER" id="PTHR43464">
    <property type="entry name" value="METHYLTRANSFERASE"/>
    <property type="match status" value="1"/>
</dbReference>
<evidence type="ECO:0000313" key="5">
    <source>
        <dbReference type="EMBL" id="GGQ93657.1"/>
    </source>
</evidence>
<evidence type="ECO:0000256" key="1">
    <source>
        <dbReference type="ARBA" id="ARBA00022603"/>
    </source>
</evidence>
<sequence length="238" mass="26165">MAAPEDFRAAGQAWSDDVAARPGGYTQTWTQWTQGPDAQAQFDALVMEQSMKRRVLDCGCGDGTFTLRVAGAAQHVTALDFSAGMLKLARQHAAQQGTANVAFVQSHARKDLPFPVGTFDVAYSRRGPNITGVVPALVRRGGRLLGLHPLPDVSAEARYAEGLRQSGLRVERFEGIDDVLHFPTLQDLAVYLNRFPSMPDVRQPEHRALLLQEAAARLQPDGSYAEHVHFLLWVAHRN</sequence>
<dbReference type="InterPro" id="IPR041698">
    <property type="entry name" value="Methyltransf_25"/>
</dbReference>
<dbReference type="CDD" id="cd02440">
    <property type="entry name" value="AdoMet_MTases"/>
    <property type="match status" value="1"/>
</dbReference>
<dbReference type="GO" id="GO:0008168">
    <property type="term" value="F:methyltransferase activity"/>
    <property type="evidence" value="ECO:0007669"/>
    <property type="project" value="UniProtKB-KW"/>
</dbReference>
<accession>A0A918F1Z9</accession>
<dbReference type="Proteomes" id="UP000603865">
    <property type="component" value="Unassembled WGS sequence"/>
</dbReference>
<reference evidence="5" key="2">
    <citation type="submission" date="2020-09" db="EMBL/GenBank/DDBJ databases">
        <authorList>
            <person name="Sun Q."/>
            <person name="Ohkuma M."/>
        </authorList>
    </citation>
    <scope>NUCLEOTIDE SEQUENCE</scope>
    <source>
        <strain evidence="5">JCM 31311</strain>
    </source>
</reference>
<dbReference type="EMBL" id="BMQL01000001">
    <property type="protein sequence ID" value="GGQ93657.1"/>
    <property type="molecule type" value="Genomic_DNA"/>
</dbReference>
<feature type="domain" description="Methyltransferase" evidence="4">
    <location>
        <begin position="55"/>
        <end position="125"/>
    </location>
</feature>
<reference evidence="5" key="1">
    <citation type="journal article" date="2014" name="Int. J. Syst. Evol. Microbiol.">
        <title>Complete genome sequence of Corynebacterium casei LMG S-19264T (=DSM 44701T), isolated from a smear-ripened cheese.</title>
        <authorList>
            <consortium name="US DOE Joint Genome Institute (JGI-PGF)"/>
            <person name="Walter F."/>
            <person name="Albersmeier A."/>
            <person name="Kalinowski J."/>
            <person name="Ruckert C."/>
        </authorList>
    </citation>
    <scope>NUCLEOTIDE SEQUENCE</scope>
    <source>
        <strain evidence="5">JCM 31311</strain>
    </source>
</reference>
<proteinExistence type="predicted"/>
<comment type="caution">
    <text evidence="5">The sequence shown here is derived from an EMBL/GenBank/DDBJ whole genome shotgun (WGS) entry which is preliminary data.</text>
</comment>
<dbReference type="PANTHER" id="PTHR43464:SF19">
    <property type="entry name" value="UBIQUINONE BIOSYNTHESIS O-METHYLTRANSFERASE, MITOCHONDRIAL"/>
    <property type="match status" value="1"/>
</dbReference>
<keyword evidence="3" id="KW-0949">S-adenosyl-L-methionine</keyword>
<dbReference type="GO" id="GO:0032259">
    <property type="term" value="P:methylation"/>
    <property type="evidence" value="ECO:0007669"/>
    <property type="project" value="UniProtKB-KW"/>
</dbReference>
<dbReference type="Gene3D" id="3.40.50.150">
    <property type="entry name" value="Vaccinia Virus protein VP39"/>
    <property type="match status" value="1"/>
</dbReference>
<evidence type="ECO:0000256" key="2">
    <source>
        <dbReference type="ARBA" id="ARBA00022679"/>
    </source>
</evidence>
<organism evidence="5 6">
    <name type="scientific">Deinococcus ruber</name>
    <dbReference type="NCBI Taxonomy" id="1848197"/>
    <lineage>
        <taxon>Bacteria</taxon>
        <taxon>Thermotogati</taxon>
        <taxon>Deinococcota</taxon>
        <taxon>Deinococci</taxon>
        <taxon>Deinococcales</taxon>
        <taxon>Deinococcaceae</taxon>
        <taxon>Deinococcus</taxon>
    </lineage>
</organism>
<dbReference type="Pfam" id="PF13649">
    <property type="entry name" value="Methyltransf_25"/>
    <property type="match status" value="1"/>
</dbReference>
<dbReference type="InterPro" id="IPR029063">
    <property type="entry name" value="SAM-dependent_MTases_sf"/>
</dbReference>
<keyword evidence="1" id="KW-0489">Methyltransferase</keyword>
<evidence type="ECO:0000256" key="3">
    <source>
        <dbReference type="ARBA" id="ARBA00022691"/>
    </source>
</evidence>
<keyword evidence="6" id="KW-1185">Reference proteome</keyword>
<evidence type="ECO:0000313" key="6">
    <source>
        <dbReference type="Proteomes" id="UP000603865"/>
    </source>
</evidence>
<keyword evidence="2" id="KW-0808">Transferase</keyword>
<name>A0A918F1Z9_9DEIO</name>
<dbReference type="SUPFAM" id="SSF53335">
    <property type="entry name" value="S-adenosyl-L-methionine-dependent methyltransferases"/>
    <property type="match status" value="1"/>
</dbReference>
<dbReference type="AlphaFoldDB" id="A0A918F1Z9"/>
<dbReference type="RefSeq" id="WP_189087631.1">
    <property type="nucleotide sequence ID" value="NZ_BMQL01000001.1"/>
</dbReference>